<keyword evidence="1" id="KW-1133">Transmembrane helix</keyword>
<sequence>MRNDKVNKVNKNLIFSILFFFLGIAKIALFNQTNGELKVHIIDYIYLAQLICGLLYSCCCSCCDMRETRYNSYTNGS</sequence>
<proteinExistence type="predicted"/>
<accession>A0A397TNY4</accession>
<evidence type="ECO:0000256" key="1">
    <source>
        <dbReference type="SAM" id="Phobius"/>
    </source>
</evidence>
<comment type="caution">
    <text evidence="2">The sequence shown here is derived from an EMBL/GenBank/DDBJ whole genome shotgun (WGS) entry which is preliminary data.</text>
</comment>
<dbReference type="Proteomes" id="UP000265703">
    <property type="component" value="Unassembled WGS sequence"/>
</dbReference>
<reference evidence="2 3" key="1">
    <citation type="submission" date="2018-06" db="EMBL/GenBank/DDBJ databases">
        <title>Comparative genomics reveals the genomic features of Rhizophagus irregularis, R. cerebriforme, R. diaphanum and Gigaspora rosea, and their symbiotic lifestyle signature.</title>
        <authorList>
            <person name="Morin E."/>
            <person name="San Clemente H."/>
            <person name="Chen E.C.H."/>
            <person name="De La Providencia I."/>
            <person name="Hainaut M."/>
            <person name="Kuo A."/>
            <person name="Kohler A."/>
            <person name="Murat C."/>
            <person name="Tang N."/>
            <person name="Roy S."/>
            <person name="Loubradou J."/>
            <person name="Henrissat B."/>
            <person name="Grigoriev I.V."/>
            <person name="Corradi N."/>
            <person name="Roux C."/>
            <person name="Martin F.M."/>
        </authorList>
    </citation>
    <scope>NUCLEOTIDE SEQUENCE [LARGE SCALE GENOMIC DNA]</scope>
    <source>
        <strain evidence="2 3">DAOM 227022</strain>
    </source>
</reference>
<name>A0A397TNY4_9GLOM</name>
<organism evidence="2 3">
    <name type="scientific">Glomus cerebriforme</name>
    <dbReference type="NCBI Taxonomy" id="658196"/>
    <lineage>
        <taxon>Eukaryota</taxon>
        <taxon>Fungi</taxon>
        <taxon>Fungi incertae sedis</taxon>
        <taxon>Mucoromycota</taxon>
        <taxon>Glomeromycotina</taxon>
        <taxon>Glomeromycetes</taxon>
        <taxon>Glomerales</taxon>
        <taxon>Glomeraceae</taxon>
        <taxon>Glomus</taxon>
    </lineage>
</organism>
<keyword evidence="1" id="KW-0812">Transmembrane</keyword>
<keyword evidence="3" id="KW-1185">Reference proteome</keyword>
<dbReference type="OrthoDB" id="2345119at2759"/>
<keyword evidence="1" id="KW-0472">Membrane</keyword>
<feature type="transmembrane region" description="Helical" evidence="1">
    <location>
        <begin position="12"/>
        <end position="32"/>
    </location>
</feature>
<evidence type="ECO:0000313" key="3">
    <source>
        <dbReference type="Proteomes" id="UP000265703"/>
    </source>
</evidence>
<feature type="transmembrane region" description="Helical" evidence="1">
    <location>
        <begin position="44"/>
        <end position="63"/>
    </location>
</feature>
<dbReference type="EMBL" id="QKYT01000019">
    <property type="protein sequence ID" value="RIA98225.1"/>
    <property type="molecule type" value="Genomic_DNA"/>
</dbReference>
<dbReference type="AlphaFoldDB" id="A0A397TNY4"/>
<protein>
    <submittedName>
        <fullName evidence="2">Uncharacterized protein</fullName>
    </submittedName>
</protein>
<evidence type="ECO:0000313" key="2">
    <source>
        <dbReference type="EMBL" id="RIA98225.1"/>
    </source>
</evidence>
<gene>
    <name evidence="2" type="ORF">C1645_166138</name>
</gene>